<dbReference type="InterPro" id="IPR013759">
    <property type="entry name" value="Topo_IIA_B_C"/>
</dbReference>
<protein>
    <recommendedName>
        <fullName evidence="2">DNA topoisomerase (ATP-hydrolyzing)</fullName>
        <ecNumber evidence="2">5.6.2.2</ecNumber>
    </recommendedName>
</protein>
<keyword evidence="4" id="KW-0547">Nucleotide-binding</keyword>
<comment type="catalytic activity">
    <reaction evidence="1">
        <text>ATP-dependent breakage, passage and rejoining of double-stranded DNA.</text>
        <dbReference type="EC" id="5.6.2.2"/>
    </reaction>
</comment>
<evidence type="ECO:0000313" key="12">
    <source>
        <dbReference type="Proteomes" id="UP000272703"/>
    </source>
</evidence>
<organism evidence="11 12">
    <name type="scientific">Pseudomonas savastanoi</name>
    <name type="common">Pseudomonas syringae pv. savastanoi</name>
    <dbReference type="NCBI Taxonomy" id="29438"/>
    <lineage>
        <taxon>Bacteria</taxon>
        <taxon>Pseudomonadati</taxon>
        <taxon>Pseudomonadota</taxon>
        <taxon>Gammaproteobacteria</taxon>
        <taxon>Pseudomonadales</taxon>
        <taxon>Pseudomonadaceae</taxon>
        <taxon>Pseudomonas</taxon>
    </lineage>
</organism>
<dbReference type="GO" id="GO:0046872">
    <property type="term" value="F:metal ion binding"/>
    <property type="evidence" value="ECO:0007669"/>
    <property type="project" value="UniProtKB-KW"/>
</dbReference>
<accession>A0A3M6AB52</accession>
<dbReference type="PANTHER" id="PTHR45866">
    <property type="entry name" value="DNA GYRASE/TOPOISOMERASE SUBUNIT B"/>
    <property type="match status" value="1"/>
</dbReference>
<dbReference type="EC" id="5.6.2.2" evidence="2"/>
<keyword evidence="3" id="KW-0479">Metal-binding</keyword>
<feature type="non-terminal residue" evidence="11">
    <location>
        <position position="1"/>
    </location>
</feature>
<dbReference type="GO" id="GO:0003677">
    <property type="term" value="F:DNA binding"/>
    <property type="evidence" value="ECO:0007669"/>
    <property type="project" value="UniProtKB-KW"/>
</dbReference>
<keyword evidence="5" id="KW-0067">ATP-binding</keyword>
<name>A0A3M6AB52_PSESS</name>
<dbReference type="EMBL" id="RBUN01000308">
    <property type="protein sequence ID" value="RMV16495.1"/>
    <property type="molecule type" value="Genomic_DNA"/>
</dbReference>
<evidence type="ECO:0000256" key="4">
    <source>
        <dbReference type="ARBA" id="ARBA00022741"/>
    </source>
</evidence>
<evidence type="ECO:0000256" key="7">
    <source>
        <dbReference type="ARBA" id="ARBA00023029"/>
    </source>
</evidence>
<keyword evidence="8" id="KW-0238">DNA-binding</keyword>
<dbReference type="GO" id="GO:0006265">
    <property type="term" value="P:DNA topological change"/>
    <property type="evidence" value="ECO:0007669"/>
    <property type="project" value="InterPro"/>
</dbReference>
<dbReference type="PRINTS" id="PR00418">
    <property type="entry name" value="TPI2FAMILY"/>
</dbReference>
<evidence type="ECO:0000256" key="5">
    <source>
        <dbReference type="ARBA" id="ARBA00022840"/>
    </source>
</evidence>
<dbReference type="InterPro" id="IPR005737">
    <property type="entry name" value="TopoIV_B_Gneg"/>
</dbReference>
<keyword evidence="6" id="KW-0460">Magnesium</keyword>
<sequence length="127" mass="14554">ALFFQHFRPLVDAGHVYVAMPPLYRIDLGKEIYYALDESERDGILDRLVAEKKRGKPQVTRFKGLGEMNPPQLRETTMDPNTRRLVQLTLDDFAATSEMMDMLLAKKRAGDRKSWLESKGNLAEVLT</sequence>
<dbReference type="Gene3D" id="3.40.50.670">
    <property type="match status" value="1"/>
</dbReference>
<dbReference type="PANTHER" id="PTHR45866:SF4">
    <property type="entry name" value="DNA TOPOISOMERASE 4 SUBUNIT B"/>
    <property type="match status" value="1"/>
</dbReference>
<evidence type="ECO:0000256" key="8">
    <source>
        <dbReference type="ARBA" id="ARBA00023125"/>
    </source>
</evidence>
<evidence type="ECO:0000256" key="3">
    <source>
        <dbReference type="ARBA" id="ARBA00022723"/>
    </source>
</evidence>
<dbReference type="InterPro" id="IPR002288">
    <property type="entry name" value="DNA_gyrase_B_C"/>
</dbReference>
<feature type="domain" description="DNA gyrase B subunit C-terminal" evidence="10">
    <location>
        <begin position="55"/>
        <end position="117"/>
    </location>
</feature>
<dbReference type="SUPFAM" id="SSF56719">
    <property type="entry name" value="Type II DNA topoisomerase"/>
    <property type="match status" value="1"/>
</dbReference>
<evidence type="ECO:0000256" key="1">
    <source>
        <dbReference type="ARBA" id="ARBA00000185"/>
    </source>
</evidence>
<dbReference type="Pfam" id="PF00986">
    <property type="entry name" value="DNA_gyraseB_C"/>
    <property type="match status" value="1"/>
</dbReference>
<dbReference type="GO" id="GO:0003918">
    <property type="term" value="F:DNA topoisomerase type II (double strand cut, ATP-hydrolyzing) activity"/>
    <property type="evidence" value="ECO:0007669"/>
    <property type="project" value="UniProtKB-EC"/>
</dbReference>
<dbReference type="AlphaFoldDB" id="A0A3M6AB52"/>
<evidence type="ECO:0000256" key="9">
    <source>
        <dbReference type="ARBA" id="ARBA00023235"/>
    </source>
</evidence>
<keyword evidence="7" id="KW-0799">Topoisomerase</keyword>
<evidence type="ECO:0000256" key="2">
    <source>
        <dbReference type="ARBA" id="ARBA00012895"/>
    </source>
</evidence>
<proteinExistence type="predicted"/>
<dbReference type="GO" id="GO:0005524">
    <property type="term" value="F:ATP binding"/>
    <property type="evidence" value="ECO:0007669"/>
    <property type="project" value="UniProtKB-KW"/>
</dbReference>
<evidence type="ECO:0000259" key="10">
    <source>
        <dbReference type="Pfam" id="PF00986"/>
    </source>
</evidence>
<comment type="caution">
    <text evidence="11">The sequence shown here is derived from an EMBL/GenBank/DDBJ whole genome shotgun (WGS) entry which is preliminary data.</text>
</comment>
<dbReference type="GO" id="GO:0005694">
    <property type="term" value="C:chromosome"/>
    <property type="evidence" value="ECO:0007669"/>
    <property type="project" value="InterPro"/>
</dbReference>
<gene>
    <name evidence="11" type="ORF">ALP16_03170</name>
</gene>
<evidence type="ECO:0000313" key="11">
    <source>
        <dbReference type="EMBL" id="RMV16495.1"/>
    </source>
</evidence>
<reference evidence="11 12" key="1">
    <citation type="submission" date="2018-08" db="EMBL/GenBank/DDBJ databases">
        <title>Recombination of ecologically and evolutionarily significant loci maintains genetic cohesion in the Pseudomonas syringae species complex.</title>
        <authorList>
            <person name="Dillon M."/>
            <person name="Thakur S."/>
            <person name="Almeida R.N.D."/>
            <person name="Weir B.S."/>
            <person name="Guttman D.S."/>
        </authorList>
    </citation>
    <scope>NUCLEOTIDE SEQUENCE [LARGE SCALE GENOMIC DNA]</scope>
    <source>
        <strain evidence="11 12">ICMP 11897</strain>
    </source>
</reference>
<keyword evidence="9 11" id="KW-0413">Isomerase</keyword>
<evidence type="ECO:0000256" key="6">
    <source>
        <dbReference type="ARBA" id="ARBA00022842"/>
    </source>
</evidence>
<dbReference type="PRINTS" id="PR01098">
    <property type="entry name" value="TOPISMRASE4B"/>
</dbReference>
<dbReference type="Proteomes" id="UP000272703">
    <property type="component" value="Unassembled WGS sequence"/>
</dbReference>
<dbReference type="InterPro" id="IPR013760">
    <property type="entry name" value="Topo_IIA-like_dom_sf"/>
</dbReference>